<dbReference type="InterPro" id="IPR007863">
    <property type="entry name" value="Peptidase_M16_C"/>
</dbReference>
<accession>G9WYK9</accession>
<dbReference type="EMBL" id="AFZE01000003">
    <property type="protein sequence ID" value="EHL16420.1"/>
    <property type="molecule type" value="Genomic_DNA"/>
</dbReference>
<dbReference type="SUPFAM" id="SSF63411">
    <property type="entry name" value="LuxS/MPP-like metallohydrolase"/>
    <property type="match status" value="2"/>
</dbReference>
<dbReference type="RefSeq" id="WP_009525495.1">
    <property type="nucleotide sequence ID" value="NZ_JH414552.1"/>
</dbReference>
<evidence type="ECO:0000313" key="3">
    <source>
        <dbReference type="Proteomes" id="UP000006437"/>
    </source>
</evidence>
<evidence type="ECO:0000313" key="2">
    <source>
        <dbReference type="EMBL" id="EHL16420.1"/>
    </source>
</evidence>
<organism evidence="2 3">
    <name type="scientific">Peptoanaerobacter stomatis</name>
    <dbReference type="NCBI Taxonomy" id="796937"/>
    <lineage>
        <taxon>Bacteria</taxon>
        <taxon>Bacillati</taxon>
        <taxon>Bacillota</taxon>
        <taxon>Clostridia</taxon>
        <taxon>Peptostreptococcales</taxon>
        <taxon>Filifactoraceae</taxon>
        <taxon>Peptoanaerobacter</taxon>
    </lineage>
</organism>
<reference evidence="2 3" key="1">
    <citation type="submission" date="2011-08" db="EMBL/GenBank/DDBJ databases">
        <title>The Genome Sequence of Eubacteriaceae bacterium ACC19a.</title>
        <authorList>
            <consortium name="The Broad Institute Genome Sequencing Platform"/>
            <person name="Earl A."/>
            <person name="Ward D."/>
            <person name="Feldgarden M."/>
            <person name="Gevers D."/>
            <person name="Sizova M."/>
            <person name="Hazen A."/>
            <person name="Epstein S."/>
            <person name="Young S.K."/>
            <person name="Zeng Q."/>
            <person name="Gargeya S."/>
            <person name="Fitzgerald M."/>
            <person name="Haas B."/>
            <person name="Abouelleil A."/>
            <person name="Alvarado L."/>
            <person name="Arachchi H.M."/>
            <person name="Berlin A."/>
            <person name="Brown A."/>
            <person name="Chapman S.B."/>
            <person name="Chen Z."/>
            <person name="Dunbar C."/>
            <person name="Freedman E."/>
            <person name="Gearin G."/>
            <person name="Gellesch M."/>
            <person name="Goldberg J."/>
            <person name="Griggs A."/>
            <person name="Gujja S."/>
            <person name="Heiman D."/>
            <person name="Howarth C."/>
            <person name="Larson L."/>
            <person name="Lui A."/>
            <person name="MacDonald P.J.P."/>
            <person name="Montmayeur A."/>
            <person name="Murphy C."/>
            <person name="Neiman D."/>
            <person name="Pearson M."/>
            <person name="Priest M."/>
            <person name="Roberts A."/>
            <person name="Saif S."/>
            <person name="Shea T."/>
            <person name="Shenoy N."/>
            <person name="Sisk P."/>
            <person name="Stolte C."/>
            <person name="Sykes S."/>
            <person name="Wortman J."/>
            <person name="Nusbaum C."/>
            <person name="Birren B."/>
        </authorList>
    </citation>
    <scope>NUCLEOTIDE SEQUENCE [LARGE SCALE GENOMIC DNA]</scope>
    <source>
        <strain evidence="2 3">ACC19a</strain>
    </source>
</reference>
<dbReference type="InterPro" id="IPR050361">
    <property type="entry name" value="MPP/UQCRC_Complex"/>
</dbReference>
<dbReference type="Pfam" id="PF05193">
    <property type="entry name" value="Peptidase_M16_C"/>
    <property type="match status" value="1"/>
</dbReference>
<dbReference type="BioCyc" id="EBAC796937-HMP:GMGH-1264-MONOMER"/>
<name>G9WYK9_9FIRM</name>
<gene>
    <name evidence="2" type="ORF">HMPREF9629_01260</name>
</gene>
<feature type="domain" description="Peptidase M16 C-terminal" evidence="1">
    <location>
        <begin position="182"/>
        <end position="353"/>
    </location>
</feature>
<dbReference type="PANTHER" id="PTHR11851">
    <property type="entry name" value="METALLOPROTEASE"/>
    <property type="match status" value="1"/>
</dbReference>
<dbReference type="PATRIC" id="fig|796937.3.peg.453"/>
<protein>
    <recommendedName>
        <fullName evidence="1">Peptidase M16 C-terminal domain-containing protein</fullName>
    </recommendedName>
</protein>
<proteinExistence type="predicted"/>
<dbReference type="Proteomes" id="UP000006437">
    <property type="component" value="Unassembled WGS sequence"/>
</dbReference>
<comment type="caution">
    <text evidence="2">The sequence shown here is derived from an EMBL/GenBank/DDBJ whole genome shotgun (WGS) entry which is preliminary data.</text>
</comment>
<dbReference type="NCBIfam" id="NF047422">
    <property type="entry name" value="YfmF_fam"/>
    <property type="match status" value="1"/>
</dbReference>
<dbReference type="HOGENOM" id="CLU_052943_0_0_9"/>
<evidence type="ECO:0000259" key="1">
    <source>
        <dbReference type="Pfam" id="PF05193"/>
    </source>
</evidence>
<dbReference type="Gene3D" id="3.30.830.10">
    <property type="entry name" value="Metalloenzyme, LuxS/M16 peptidase-like"/>
    <property type="match status" value="2"/>
</dbReference>
<dbReference type="GO" id="GO:0046872">
    <property type="term" value="F:metal ion binding"/>
    <property type="evidence" value="ECO:0007669"/>
    <property type="project" value="InterPro"/>
</dbReference>
<dbReference type="AlphaFoldDB" id="G9WYK9"/>
<sequence>MNNLYKYKINDNVNMMYIENDKFKTNVVTVYFKRPLKREEVTKNSLLPYVLKSSTKTYKTPLELDIKMQELYSSSVSASVEKIGEKHIISFTLSLVSDRFLPENITQDALELLKEIIFMPNVENDSFIKQYVDIEKQVLSEDIKAEINSKGKYAFNKATELMFENEPFSIRQDGYLEDLDSIDEKNLYEYYQEFIKTSPIDIVVAGQFEKDKVTNYIKEIFDIKINPVVIEKEKIHEKKEFKQKEEKMDITQGKLVLGYTFGISPKDEDYYNFVTYVNILGGGAFSKLFANVREKHSLCYSIASTLQKVKGTMMITAGIEPENKQKTINLINEQIEDMKNGRITDIELDSAKRHYIHALTTLTDSLAALGDFYYAQSLSDTPRTIDEIIAIIERVGKDDIQKVAQKCQGELEYFLTKNE</sequence>
<dbReference type="PANTHER" id="PTHR11851:SF186">
    <property type="entry name" value="INACTIVE METALLOPROTEASE YMFF-RELATED"/>
    <property type="match status" value="1"/>
</dbReference>
<dbReference type="InterPro" id="IPR011249">
    <property type="entry name" value="Metalloenz_LuxS/M16"/>
</dbReference>